<comment type="caution">
    <text evidence="1">The sequence shown here is derived from an EMBL/GenBank/DDBJ whole genome shotgun (WGS) entry which is preliminary data.</text>
</comment>
<proteinExistence type="predicted"/>
<reference evidence="1 2" key="1">
    <citation type="submission" date="2019-06" db="EMBL/GenBank/DDBJ databases">
        <title>Sequencing the genomes of 1000 actinobacteria strains.</title>
        <authorList>
            <person name="Klenk H.-P."/>
        </authorList>
    </citation>
    <scope>NUCLEOTIDE SEQUENCE [LARGE SCALE GENOMIC DNA]</scope>
    <source>
        <strain evidence="1 2">DSM 20427</strain>
    </source>
</reference>
<dbReference type="Proteomes" id="UP000319804">
    <property type="component" value="Unassembled WGS sequence"/>
</dbReference>
<evidence type="ECO:0000313" key="1">
    <source>
        <dbReference type="EMBL" id="TQN00440.1"/>
    </source>
</evidence>
<evidence type="ECO:0000313" key="2">
    <source>
        <dbReference type="Proteomes" id="UP000319804"/>
    </source>
</evidence>
<accession>A0A4Y3ULP5</accession>
<gene>
    <name evidence="1" type="ORF">FHX68_0534</name>
</gene>
<sequence>MDTWWLTGSEGLFDVWPDAGTLDGAVLTTLLEVAKEQVIIYAPAGTPVEGGIPERLALAQLRQAQNIHRAITVDGGGQIGDGEGYAITTYPLDWHVKNLIRPKRGRISVR</sequence>
<protein>
    <submittedName>
        <fullName evidence="1">Uncharacterized protein</fullName>
    </submittedName>
</protein>
<dbReference type="EMBL" id="VFPS01000001">
    <property type="protein sequence ID" value="TQN00440.1"/>
    <property type="molecule type" value="Genomic_DNA"/>
</dbReference>
<dbReference type="RefSeq" id="WP_141379658.1">
    <property type="nucleotide sequence ID" value="NZ_BJNA01000008.1"/>
</dbReference>
<dbReference type="OrthoDB" id="5147644at2"/>
<name>A0A4Y3ULP5_9MICO</name>
<organism evidence="1 2">
    <name type="scientific">Microbacterium lacticum</name>
    <dbReference type="NCBI Taxonomy" id="33885"/>
    <lineage>
        <taxon>Bacteria</taxon>
        <taxon>Bacillati</taxon>
        <taxon>Actinomycetota</taxon>
        <taxon>Actinomycetes</taxon>
        <taxon>Micrococcales</taxon>
        <taxon>Microbacteriaceae</taxon>
        <taxon>Microbacterium</taxon>
    </lineage>
</organism>
<keyword evidence="2" id="KW-1185">Reference proteome</keyword>
<dbReference type="AlphaFoldDB" id="A0A4Y3ULP5"/>